<dbReference type="RefSeq" id="WP_103295814.1">
    <property type="nucleotide sequence ID" value="NZ_BKAQ01000004.1"/>
</dbReference>
<feature type="compositionally biased region" description="Polar residues" evidence="1">
    <location>
        <begin position="41"/>
        <end position="54"/>
    </location>
</feature>
<organism evidence="2 3">
    <name type="scientific">Staphylococcus kloosii</name>
    <dbReference type="NCBI Taxonomy" id="29384"/>
    <lineage>
        <taxon>Bacteria</taxon>
        <taxon>Bacillati</taxon>
        <taxon>Bacillota</taxon>
        <taxon>Bacilli</taxon>
        <taxon>Bacillales</taxon>
        <taxon>Staphylococcaceae</taxon>
        <taxon>Staphylococcus</taxon>
    </lineage>
</organism>
<evidence type="ECO:0000256" key="1">
    <source>
        <dbReference type="SAM" id="MobiDB-lite"/>
    </source>
</evidence>
<feature type="region of interest" description="Disordered" evidence="1">
    <location>
        <begin position="41"/>
        <end position="70"/>
    </location>
</feature>
<dbReference type="EMBL" id="BKAQ01000004">
    <property type="protein sequence ID" value="GEP81450.1"/>
    <property type="molecule type" value="Genomic_DNA"/>
</dbReference>
<accession>A0ABQ0XJ22</accession>
<name>A0ABQ0XJ22_9STAP</name>
<dbReference type="Proteomes" id="UP000321040">
    <property type="component" value="Unassembled WGS sequence"/>
</dbReference>
<protein>
    <submittedName>
        <fullName evidence="2">Uncharacterized protein</fullName>
    </submittedName>
</protein>
<reference evidence="2 3" key="1">
    <citation type="submission" date="2019-07" db="EMBL/GenBank/DDBJ databases">
        <title>Whole genome shotgun sequence of Staphylococcus kloosii NBRC 109624.</title>
        <authorList>
            <person name="Hosoyama A."/>
            <person name="Uohara A."/>
            <person name="Ohji S."/>
            <person name="Ichikawa N."/>
        </authorList>
    </citation>
    <scope>NUCLEOTIDE SEQUENCE [LARGE SCALE GENOMIC DNA]</scope>
    <source>
        <strain evidence="2 3">NBRC 109624</strain>
    </source>
</reference>
<evidence type="ECO:0000313" key="3">
    <source>
        <dbReference type="Proteomes" id="UP000321040"/>
    </source>
</evidence>
<comment type="caution">
    <text evidence="2">The sequence shown here is derived from an EMBL/GenBank/DDBJ whole genome shotgun (WGS) entry which is preliminary data.</text>
</comment>
<proteinExistence type="predicted"/>
<gene>
    <name evidence="2" type="ORF">SKL01_06280</name>
</gene>
<dbReference type="InterPro" id="IPR045633">
    <property type="entry name" value="DUF6414"/>
</dbReference>
<evidence type="ECO:0000313" key="2">
    <source>
        <dbReference type="EMBL" id="GEP81450.1"/>
    </source>
</evidence>
<dbReference type="GeneID" id="69905839"/>
<dbReference type="Pfam" id="PF19952">
    <property type="entry name" value="DUF6414"/>
    <property type="match status" value="1"/>
</dbReference>
<keyword evidence="3" id="KW-1185">Reference proteome</keyword>
<sequence>MTEMKDFIYLDMDSVSSISAQLFEGNITELIDEKAVQRGNNIEDNYGSNESKSTGAKAGTHGTGVNGNKTNQTFEGKTIEFFNNDTFKTGVKKAYDDFLYNKVNEVLKENHEIHSLENSNQFDFVDIDDDFSVLDLHTSSRIFDTELLRQMPYINNRLELPTIKYLEDKYKSADKYLTNPGSKKLPGHFENIEELQEFHESFHAMSLMKTFNEMSKHLASVLGNKIIFNKGNTILIGDRENLRIPGETISLANEVKLKGFGRKITRTVALSSVTNFQNVEFDKEEFLSKGTQGMLMIFLTSVLGLKENDTFDIIQPIGLEFSKVPR</sequence>